<dbReference type="EMBL" id="QRBI01000099">
    <property type="protein sequence ID" value="RMC17414.1"/>
    <property type="molecule type" value="Genomic_DNA"/>
</dbReference>
<dbReference type="Proteomes" id="UP000269221">
    <property type="component" value="Unassembled WGS sequence"/>
</dbReference>
<sequence length="122" mass="13061">MGCTMGCRGIPALVPGAPPAPPSHVLGRKKPKNPINMIASILRMRNLPCHELQPGGSEQGLHIPYNKPHLLKPNFRDLSSTFIYTVLESSAAGGSYFYITDLGVYRAVPLMSSPCSSLAAIT</sequence>
<evidence type="ECO:0000313" key="2">
    <source>
        <dbReference type="Proteomes" id="UP000269221"/>
    </source>
</evidence>
<evidence type="ECO:0000313" key="1">
    <source>
        <dbReference type="EMBL" id="RMC17414.1"/>
    </source>
</evidence>
<organism evidence="1 2">
    <name type="scientific">Hirundo rustica rustica</name>
    <dbReference type="NCBI Taxonomy" id="333673"/>
    <lineage>
        <taxon>Eukaryota</taxon>
        <taxon>Metazoa</taxon>
        <taxon>Chordata</taxon>
        <taxon>Craniata</taxon>
        <taxon>Vertebrata</taxon>
        <taxon>Euteleostomi</taxon>
        <taxon>Archelosauria</taxon>
        <taxon>Archosauria</taxon>
        <taxon>Dinosauria</taxon>
        <taxon>Saurischia</taxon>
        <taxon>Theropoda</taxon>
        <taxon>Coelurosauria</taxon>
        <taxon>Aves</taxon>
        <taxon>Neognathae</taxon>
        <taxon>Neoaves</taxon>
        <taxon>Telluraves</taxon>
        <taxon>Australaves</taxon>
        <taxon>Passeriformes</taxon>
        <taxon>Sylvioidea</taxon>
        <taxon>Hirundinidae</taxon>
        <taxon>Hirundo</taxon>
    </lineage>
</organism>
<gene>
    <name evidence="1" type="ORF">DUI87_05995</name>
</gene>
<keyword evidence="2" id="KW-1185">Reference proteome</keyword>
<reference evidence="1 2" key="1">
    <citation type="submission" date="2018-07" db="EMBL/GenBank/DDBJ databases">
        <title>A high quality draft genome assembly of the barn swallow (H. rustica rustica).</title>
        <authorList>
            <person name="Formenti G."/>
            <person name="Chiara M."/>
            <person name="Poveda L."/>
            <person name="Francoijs K.-J."/>
            <person name="Bonisoli-Alquati A."/>
            <person name="Canova L."/>
            <person name="Gianfranceschi L."/>
            <person name="Horner D.S."/>
            <person name="Saino N."/>
        </authorList>
    </citation>
    <scope>NUCLEOTIDE SEQUENCE [LARGE SCALE GENOMIC DNA]</scope>
    <source>
        <strain evidence="1">Chelidonia</strain>
        <tissue evidence="1">Blood</tissue>
    </source>
</reference>
<comment type="caution">
    <text evidence="1">The sequence shown here is derived from an EMBL/GenBank/DDBJ whole genome shotgun (WGS) entry which is preliminary data.</text>
</comment>
<protein>
    <submittedName>
        <fullName evidence="1">Uncharacterized protein</fullName>
    </submittedName>
</protein>
<name>A0A3M0L0W0_HIRRU</name>
<proteinExistence type="predicted"/>
<accession>A0A3M0L0W0</accession>
<dbReference type="AlphaFoldDB" id="A0A3M0L0W0"/>